<feature type="transmembrane region" description="Helical" evidence="1">
    <location>
        <begin position="270"/>
        <end position="291"/>
    </location>
</feature>
<feature type="transmembrane region" description="Helical" evidence="1">
    <location>
        <begin position="142"/>
        <end position="161"/>
    </location>
</feature>
<dbReference type="InterPro" id="IPR036259">
    <property type="entry name" value="MFS_trans_sf"/>
</dbReference>
<keyword evidence="1" id="KW-0812">Transmembrane</keyword>
<gene>
    <name evidence="2" type="ORF">C2E20_6389</name>
</gene>
<keyword evidence="3" id="KW-1185">Reference proteome</keyword>
<proteinExistence type="predicted"/>
<keyword evidence="1" id="KW-1133">Transmembrane helix</keyword>
<dbReference type="PANTHER" id="PTHR23518">
    <property type="entry name" value="C-METHYLTRANSFERASE"/>
    <property type="match status" value="1"/>
</dbReference>
<organism evidence="2 3">
    <name type="scientific">Micractinium conductrix</name>
    <dbReference type="NCBI Taxonomy" id="554055"/>
    <lineage>
        <taxon>Eukaryota</taxon>
        <taxon>Viridiplantae</taxon>
        <taxon>Chlorophyta</taxon>
        <taxon>core chlorophytes</taxon>
        <taxon>Trebouxiophyceae</taxon>
        <taxon>Chlorellales</taxon>
        <taxon>Chlorellaceae</taxon>
        <taxon>Chlorella clade</taxon>
        <taxon>Micractinium</taxon>
    </lineage>
</organism>
<feature type="transmembrane region" description="Helical" evidence="1">
    <location>
        <begin position="327"/>
        <end position="352"/>
    </location>
</feature>
<evidence type="ECO:0000313" key="3">
    <source>
        <dbReference type="Proteomes" id="UP000239649"/>
    </source>
</evidence>
<dbReference type="Proteomes" id="UP000239649">
    <property type="component" value="Unassembled WGS sequence"/>
</dbReference>
<feature type="transmembrane region" description="Helical" evidence="1">
    <location>
        <begin position="399"/>
        <end position="422"/>
    </location>
</feature>
<comment type="caution">
    <text evidence="2">The sequence shown here is derived from an EMBL/GenBank/DDBJ whole genome shotgun (WGS) entry which is preliminary data.</text>
</comment>
<dbReference type="AlphaFoldDB" id="A0A2P6V7U2"/>
<feature type="transmembrane region" description="Helical" evidence="1">
    <location>
        <begin position="303"/>
        <end position="321"/>
    </location>
</feature>
<accession>A0A2P6V7U2</accession>
<sequence length="469" mass="46193">MLGSVATLITETYLPLYLSEELRLSHTQIGSLQGSAQLLAKLSGGLSGLVADIVSPARMVLLGTVLSAANKPMYAAAGWVAASGGTGAAVAWIAFAKVLVAHVIFDRVAKGIREAPSKALMGELAAAGGDSPAAAFGLRQSLGTLGALGGALAAGAALRATRGNYSLTFALACAPAAAALALVAAAFGRGSGVGSSAHAVKQAEDQGSVEENGAAPAISSLSPLAKARALAAGLRPAYWQALAVVGILYFSRFDAGFATLRAKSVMPAAALPALIPCMMVPQGILAAPAGLLAKASVRARNRVLLGGMAAMVAADACFAFAPSPAGMVAGALMLGIHMAATHGVSLAMLASYIPAGSLPGLGRIAGTAWSLTDLLLGVVLAASNLLAGRLADTTAARGVGGIGCFLGGAAAATLSAAALLLFSAFGELGLEDALETSNRGGAPAAAAALDAQQQLQDGTGQEQAQFKTG</sequence>
<dbReference type="SUPFAM" id="SSF103473">
    <property type="entry name" value="MFS general substrate transporter"/>
    <property type="match status" value="1"/>
</dbReference>
<name>A0A2P6V7U2_9CHLO</name>
<dbReference type="OrthoDB" id="512088at2759"/>
<evidence type="ECO:0000313" key="2">
    <source>
        <dbReference type="EMBL" id="PSC70150.1"/>
    </source>
</evidence>
<feature type="transmembrane region" description="Helical" evidence="1">
    <location>
        <begin position="364"/>
        <end position="387"/>
    </location>
</feature>
<feature type="transmembrane region" description="Helical" evidence="1">
    <location>
        <begin position="229"/>
        <end position="250"/>
    </location>
</feature>
<dbReference type="PANTHER" id="PTHR23518:SF2">
    <property type="entry name" value="MAJOR FACILITATOR SUPERFAMILY TRANSPORTER"/>
    <property type="match status" value="1"/>
</dbReference>
<keyword evidence="1" id="KW-0472">Membrane</keyword>
<evidence type="ECO:0000256" key="1">
    <source>
        <dbReference type="SAM" id="Phobius"/>
    </source>
</evidence>
<dbReference type="EMBL" id="LHPF02000021">
    <property type="protein sequence ID" value="PSC70150.1"/>
    <property type="molecule type" value="Genomic_DNA"/>
</dbReference>
<dbReference type="Gene3D" id="1.20.1250.20">
    <property type="entry name" value="MFS general substrate transporter like domains"/>
    <property type="match status" value="1"/>
</dbReference>
<feature type="transmembrane region" description="Helical" evidence="1">
    <location>
        <begin position="167"/>
        <end position="187"/>
    </location>
</feature>
<reference evidence="2 3" key="1">
    <citation type="journal article" date="2018" name="Plant J.">
        <title>Genome sequences of Chlorella sorokiniana UTEX 1602 and Micractinium conductrix SAG 241.80: implications to maltose excretion by a green alga.</title>
        <authorList>
            <person name="Arriola M.B."/>
            <person name="Velmurugan N."/>
            <person name="Zhang Y."/>
            <person name="Plunkett M.H."/>
            <person name="Hondzo H."/>
            <person name="Barney B.M."/>
        </authorList>
    </citation>
    <scope>NUCLEOTIDE SEQUENCE [LARGE SCALE GENOMIC DNA]</scope>
    <source>
        <strain evidence="2 3">SAG 241.80</strain>
    </source>
</reference>
<feature type="transmembrane region" description="Helical" evidence="1">
    <location>
        <begin position="76"/>
        <end position="100"/>
    </location>
</feature>
<protein>
    <submittedName>
        <fullName evidence="2">MFS transporter isoform A</fullName>
    </submittedName>
</protein>